<dbReference type="AlphaFoldDB" id="A0A382S311"/>
<accession>A0A382S311</accession>
<dbReference type="EMBL" id="UINC01126008">
    <property type="protein sequence ID" value="SVD04220.1"/>
    <property type="molecule type" value="Genomic_DNA"/>
</dbReference>
<dbReference type="CDD" id="cd06558">
    <property type="entry name" value="crotonase-like"/>
    <property type="match status" value="1"/>
</dbReference>
<organism evidence="1">
    <name type="scientific">marine metagenome</name>
    <dbReference type="NCBI Taxonomy" id="408172"/>
    <lineage>
        <taxon>unclassified sequences</taxon>
        <taxon>metagenomes</taxon>
        <taxon>ecological metagenomes</taxon>
    </lineage>
</organism>
<dbReference type="GO" id="GO:0006635">
    <property type="term" value="P:fatty acid beta-oxidation"/>
    <property type="evidence" value="ECO:0007669"/>
    <property type="project" value="TreeGrafter"/>
</dbReference>
<proteinExistence type="predicted"/>
<dbReference type="InterPro" id="IPR001753">
    <property type="entry name" value="Enoyl-CoA_hydra/iso"/>
</dbReference>
<dbReference type="GO" id="GO:0003824">
    <property type="term" value="F:catalytic activity"/>
    <property type="evidence" value="ECO:0007669"/>
    <property type="project" value="UniProtKB-ARBA"/>
</dbReference>
<protein>
    <recommendedName>
        <fullName evidence="2">Enoyl-CoA hydratase/isomerase family protein</fullName>
    </recommendedName>
</protein>
<sequence>MLPLRMKEETVMYHSINGVAHITLNRPDQINAFNIEMRDSLFQTLELFRDDTESKVAIISGAGDRGFCAGADLTEFGTAPSQVIARSVRWERDLWGLFMSIQKPLIAQLHGYVIGSGIEIAALCDIRIAADNSIFRMPEVALGMIPAAGGTQTLRN</sequence>
<feature type="non-terminal residue" evidence="1">
    <location>
        <position position="156"/>
    </location>
</feature>
<gene>
    <name evidence="1" type="ORF">METZ01_LOCUS357074</name>
</gene>
<dbReference type="SUPFAM" id="SSF52096">
    <property type="entry name" value="ClpP/crotonase"/>
    <property type="match status" value="1"/>
</dbReference>
<dbReference type="Gene3D" id="3.90.226.10">
    <property type="entry name" value="2-enoyl-CoA Hydratase, Chain A, domain 1"/>
    <property type="match status" value="1"/>
</dbReference>
<reference evidence="1" key="1">
    <citation type="submission" date="2018-05" db="EMBL/GenBank/DDBJ databases">
        <authorList>
            <person name="Lanie J.A."/>
            <person name="Ng W.-L."/>
            <person name="Kazmierczak K.M."/>
            <person name="Andrzejewski T.M."/>
            <person name="Davidsen T.M."/>
            <person name="Wayne K.J."/>
            <person name="Tettelin H."/>
            <person name="Glass J.I."/>
            <person name="Rusch D."/>
            <person name="Podicherti R."/>
            <person name="Tsui H.-C.T."/>
            <person name="Winkler M.E."/>
        </authorList>
    </citation>
    <scope>NUCLEOTIDE SEQUENCE</scope>
</reference>
<dbReference type="Pfam" id="PF00378">
    <property type="entry name" value="ECH_1"/>
    <property type="match status" value="1"/>
</dbReference>
<evidence type="ECO:0000313" key="1">
    <source>
        <dbReference type="EMBL" id="SVD04220.1"/>
    </source>
</evidence>
<name>A0A382S311_9ZZZZ</name>
<dbReference type="PANTHER" id="PTHR11941">
    <property type="entry name" value="ENOYL-COA HYDRATASE-RELATED"/>
    <property type="match status" value="1"/>
</dbReference>
<dbReference type="InterPro" id="IPR029045">
    <property type="entry name" value="ClpP/crotonase-like_dom_sf"/>
</dbReference>
<evidence type="ECO:0008006" key="2">
    <source>
        <dbReference type="Google" id="ProtNLM"/>
    </source>
</evidence>
<dbReference type="PANTHER" id="PTHR11941:SF54">
    <property type="entry name" value="ENOYL-COA HYDRATASE, MITOCHONDRIAL"/>
    <property type="match status" value="1"/>
</dbReference>